<feature type="region of interest" description="Disordered" evidence="1">
    <location>
        <begin position="1"/>
        <end position="23"/>
    </location>
</feature>
<dbReference type="EMBL" id="JAUKUD010000001">
    <property type="protein sequence ID" value="KAK0754631.1"/>
    <property type="molecule type" value="Genomic_DNA"/>
</dbReference>
<organism evidence="2 3">
    <name type="scientific">Schizothecium vesticola</name>
    <dbReference type="NCBI Taxonomy" id="314040"/>
    <lineage>
        <taxon>Eukaryota</taxon>
        <taxon>Fungi</taxon>
        <taxon>Dikarya</taxon>
        <taxon>Ascomycota</taxon>
        <taxon>Pezizomycotina</taxon>
        <taxon>Sordariomycetes</taxon>
        <taxon>Sordariomycetidae</taxon>
        <taxon>Sordariales</taxon>
        <taxon>Schizotheciaceae</taxon>
        <taxon>Schizothecium</taxon>
    </lineage>
</organism>
<reference evidence="2" key="1">
    <citation type="submission" date="2023-06" db="EMBL/GenBank/DDBJ databases">
        <title>Genome-scale phylogeny and comparative genomics of the fungal order Sordariales.</title>
        <authorList>
            <consortium name="Lawrence Berkeley National Laboratory"/>
            <person name="Hensen N."/>
            <person name="Bonometti L."/>
            <person name="Westerberg I."/>
            <person name="Brannstrom I.O."/>
            <person name="Guillou S."/>
            <person name="Cros-Aarteil S."/>
            <person name="Calhoun S."/>
            <person name="Haridas S."/>
            <person name="Kuo A."/>
            <person name="Mondo S."/>
            <person name="Pangilinan J."/>
            <person name="Riley R."/>
            <person name="LaButti K."/>
            <person name="Andreopoulos B."/>
            <person name="Lipzen A."/>
            <person name="Chen C."/>
            <person name="Yanf M."/>
            <person name="Daum C."/>
            <person name="Ng V."/>
            <person name="Clum A."/>
            <person name="Steindorff A."/>
            <person name="Ohm R."/>
            <person name="Martin F."/>
            <person name="Silar P."/>
            <person name="Natvig D."/>
            <person name="Lalanne C."/>
            <person name="Gautier V."/>
            <person name="Ament-velasquez S.L."/>
            <person name="Kruys A."/>
            <person name="Hutchinson M.I."/>
            <person name="Powell A.J."/>
            <person name="Barry K."/>
            <person name="Miller A.N."/>
            <person name="Grigoriev I.V."/>
            <person name="Debuchy R."/>
            <person name="Gladieux P."/>
            <person name="Thoren M.H."/>
            <person name="Johannesson H."/>
        </authorList>
    </citation>
    <scope>NUCLEOTIDE SEQUENCE</scope>
    <source>
        <strain evidence="2">SMH3187-1</strain>
    </source>
</reference>
<name>A0AA40FBF8_9PEZI</name>
<evidence type="ECO:0000313" key="3">
    <source>
        <dbReference type="Proteomes" id="UP001172155"/>
    </source>
</evidence>
<keyword evidence="3" id="KW-1185">Reference proteome</keyword>
<gene>
    <name evidence="2" type="ORF">B0T18DRAFT_40766</name>
</gene>
<dbReference type="AlphaFoldDB" id="A0AA40FBF8"/>
<proteinExistence type="predicted"/>
<accession>A0AA40FBF8</accession>
<protein>
    <submittedName>
        <fullName evidence="2">Uncharacterized protein</fullName>
    </submittedName>
</protein>
<feature type="compositionally biased region" description="Polar residues" evidence="1">
    <location>
        <begin position="7"/>
        <end position="17"/>
    </location>
</feature>
<sequence>MRFPSRVPTSSSGQLQPQADPFRSRHTLVAGMAGSLAAVRELEDWHHTECLEGHDPPSWFSARLKRPMMADKAAFRVHNVFARVMSAREELGHKTRILVDQVGETLSA</sequence>
<evidence type="ECO:0000256" key="1">
    <source>
        <dbReference type="SAM" id="MobiDB-lite"/>
    </source>
</evidence>
<comment type="caution">
    <text evidence="2">The sequence shown here is derived from an EMBL/GenBank/DDBJ whole genome shotgun (WGS) entry which is preliminary data.</text>
</comment>
<evidence type="ECO:0000313" key="2">
    <source>
        <dbReference type="EMBL" id="KAK0754631.1"/>
    </source>
</evidence>
<dbReference type="Proteomes" id="UP001172155">
    <property type="component" value="Unassembled WGS sequence"/>
</dbReference>